<organism evidence="2 3">
    <name type="scientific">Cetraspora pellucida</name>
    <dbReference type="NCBI Taxonomy" id="1433469"/>
    <lineage>
        <taxon>Eukaryota</taxon>
        <taxon>Fungi</taxon>
        <taxon>Fungi incertae sedis</taxon>
        <taxon>Mucoromycota</taxon>
        <taxon>Glomeromycotina</taxon>
        <taxon>Glomeromycetes</taxon>
        <taxon>Diversisporales</taxon>
        <taxon>Gigasporaceae</taxon>
        <taxon>Cetraspora</taxon>
    </lineage>
</organism>
<dbReference type="Pfam" id="PF17919">
    <property type="entry name" value="RT_RNaseH_2"/>
    <property type="match status" value="1"/>
</dbReference>
<reference evidence="2" key="1">
    <citation type="submission" date="2021-06" db="EMBL/GenBank/DDBJ databases">
        <authorList>
            <person name="Kallberg Y."/>
            <person name="Tangrot J."/>
            <person name="Rosling A."/>
        </authorList>
    </citation>
    <scope>NUCLEOTIDE SEQUENCE</scope>
    <source>
        <strain evidence="2">FL966</strain>
    </source>
</reference>
<dbReference type="OrthoDB" id="2206504at2759"/>
<dbReference type="PANTHER" id="PTHR33064">
    <property type="entry name" value="POL PROTEIN"/>
    <property type="match status" value="1"/>
</dbReference>
<sequence>MCDFILAYIDDVNIYSSSFGKHLSHVDIVLGHEISDKDITPTTTKVATVSNFPRPKNLRALRGFLGLAGFYHHFIKDFLTFDELKNRLTSAPILAYPRDNIGFVLYTDISHLTLCAVLSQPGNNRLEGVV</sequence>
<dbReference type="AlphaFoldDB" id="A0A9N9N4K1"/>
<dbReference type="Gene3D" id="3.30.70.270">
    <property type="match status" value="1"/>
</dbReference>
<dbReference type="InterPro" id="IPR041577">
    <property type="entry name" value="RT_RNaseH_2"/>
</dbReference>
<dbReference type="PANTHER" id="PTHR33064:SF37">
    <property type="entry name" value="RIBONUCLEASE H"/>
    <property type="match status" value="1"/>
</dbReference>
<proteinExistence type="predicted"/>
<evidence type="ECO:0000313" key="3">
    <source>
        <dbReference type="Proteomes" id="UP000789759"/>
    </source>
</evidence>
<dbReference type="Proteomes" id="UP000789759">
    <property type="component" value="Unassembled WGS sequence"/>
</dbReference>
<comment type="caution">
    <text evidence="2">The sequence shown here is derived from an EMBL/GenBank/DDBJ whole genome shotgun (WGS) entry which is preliminary data.</text>
</comment>
<name>A0A9N9N4K1_9GLOM</name>
<accession>A0A9N9N4K1</accession>
<dbReference type="InterPro" id="IPR043502">
    <property type="entry name" value="DNA/RNA_pol_sf"/>
</dbReference>
<feature type="domain" description="Reverse transcriptase/retrotransposon-derived protein RNase H-like" evidence="1">
    <location>
        <begin position="80"/>
        <end position="125"/>
    </location>
</feature>
<dbReference type="InterPro" id="IPR051320">
    <property type="entry name" value="Viral_Replic_Matur_Polypro"/>
</dbReference>
<protein>
    <submittedName>
        <fullName evidence="2">14393_t:CDS:1</fullName>
    </submittedName>
</protein>
<evidence type="ECO:0000259" key="1">
    <source>
        <dbReference type="Pfam" id="PF17919"/>
    </source>
</evidence>
<dbReference type="EMBL" id="CAJVQA010010777">
    <property type="protein sequence ID" value="CAG8700765.1"/>
    <property type="molecule type" value="Genomic_DNA"/>
</dbReference>
<keyword evidence="3" id="KW-1185">Reference proteome</keyword>
<evidence type="ECO:0000313" key="2">
    <source>
        <dbReference type="EMBL" id="CAG8700765.1"/>
    </source>
</evidence>
<feature type="non-terminal residue" evidence="2">
    <location>
        <position position="130"/>
    </location>
</feature>
<dbReference type="InterPro" id="IPR043128">
    <property type="entry name" value="Rev_trsase/Diguanyl_cyclase"/>
</dbReference>
<dbReference type="SUPFAM" id="SSF56672">
    <property type="entry name" value="DNA/RNA polymerases"/>
    <property type="match status" value="1"/>
</dbReference>
<gene>
    <name evidence="2" type="ORF">CPELLU_LOCUS11816</name>
</gene>